<dbReference type="Proteomes" id="UP001598138">
    <property type="component" value="Unassembled WGS sequence"/>
</dbReference>
<dbReference type="InterPro" id="IPR015424">
    <property type="entry name" value="PyrdxlP-dep_Trfase"/>
</dbReference>
<organism evidence="6 7">
    <name type="scientific">Aquirufa avitistagni</name>
    <dbReference type="NCBI Taxonomy" id="3104728"/>
    <lineage>
        <taxon>Bacteria</taxon>
        <taxon>Pseudomonadati</taxon>
        <taxon>Bacteroidota</taxon>
        <taxon>Cytophagia</taxon>
        <taxon>Cytophagales</taxon>
        <taxon>Flectobacillaceae</taxon>
        <taxon>Aquirufa</taxon>
    </lineage>
</organism>
<evidence type="ECO:0000256" key="4">
    <source>
        <dbReference type="ARBA" id="ARBA00022898"/>
    </source>
</evidence>
<comment type="similarity">
    <text evidence="2">Belongs to the class-II pyridoxal-phosphate-dependent aminotransferase family. BioF subfamily.</text>
</comment>
<sequence length="378" mass="41420">MKSANELLITQLNERKASGLLRETKCVDDLIDFCSNDYLGLARNRELGEAMAKNYSAWLGQQPLETPINGATGSRLISGHSKLVDIFETQCAAMHQAEAALLFSSGYEANVGLIAALAQKDHVIFCDKLLHASLIDGLRLSAAERRIFKHNDLGDLMHLLEQYPSTTTKWVVVESIYSMDGDQAPLAELIALREKYQFELIVDEAHAGGLYGSKGAGLGAAFPEIFARVVTFGKAWGNAGAIVLGSAILKQYLINFARPFIYSTAPTPEHVHHLLTAMPFVQQAEEARFRLKSNIDLFRKNINASSWGPSETAIQTFFVSGNEAIRTVAKAAQDAGYAVKPIVYPTVPKGKERIRITLTSQTKESDIIGLIQTLESHA</sequence>
<evidence type="ECO:0000256" key="2">
    <source>
        <dbReference type="ARBA" id="ARBA00010008"/>
    </source>
</evidence>
<evidence type="ECO:0000313" key="6">
    <source>
        <dbReference type="EMBL" id="MFD3393134.1"/>
    </source>
</evidence>
<dbReference type="GO" id="GO:0008710">
    <property type="term" value="F:8-amino-7-oxononanoate synthase activity"/>
    <property type="evidence" value="ECO:0007669"/>
    <property type="project" value="UniProtKB-EC"/>
</dbReference>
<evidence type="ECO:0000313" key="7">
    <source>
        <dbReference type="Proteomes" id="UP001598138"/>
    </source>
</evidence>
<evidence type="ECO:0000259" key="5">
    <source>
        <dbReference type="Pfam" id="PF00155"/>
    </source>
</evidence>
<protein>
    <submittedName>
        <fullName evidence="6">8-amino-7-oxononanoate synthase</fullName>
        <ecNumber evidence="6">2.3.1.47</ecNumber>
    </submittedName>
</protein>
<dbReference type="InterPro" id="IPR015421">
    <property type="entry name" value="PyrdxlP-dep_Trfase_major"/>
</dbReference>
<dbReference type="RefSeq" id="WP_377981763.1">
    <property type="nucleotide sequence ID" value="NZ_JBBKXZ010000001.1"/>
</dbReference>
<dbReference type="PANTHER" id="PTHR13693:SF77">
    <property type="entry name" value="8-AMINO-7-OXONONANOATE SYNTHASE"/>
    <property type="match status" value="1"/>
</dbReference>
<dbReference type="EMBL" id="JBBKXZ010000001">
    <property type="protein sequence ID" value="MFD3393134.1"/>
    <property type="molecule type" value="Genomic_DNA"/>
</dbReference>
<keyword evidence="3 6" id="KW-0808">Transferase</keyword>
<gene>
    <name evidence="6" type="ORF">U0R10_00730</name>
</gene>
<keyword evidence="6" id="KW-0012">Acyltransferase</keyword>
<keyword evidence="4" id="KW-0663">Pyridoxal phosphate</keyword>
<dbReference type="InterPro" id="IPR015422">
    <property type="entry name" value="PyrdxlP-dep_Trfase_small"/>
</dbReference>
<feature type="domain" description="Aminotransferase class I/classII large" evidence="5">
    <location>
        <begin position="29"/>
        <end position="365"/>
    </location>
</feature>
<name>A0ABW6D883_9BACT</name>
<evidence type="ECO:0000256" key="3">
    <source>
        <dbReference type="ARBA" id="ARBA00022679"/>
    </source>
</evidence>
<dbReference type="SUPFAM" id="SSF53383">
    <property type="entry name" value="PLP-dependent transferases"/>
    <property type="match status" value="1"/>
</dbReference>
<dbReference type="EC" id="2.3.1.47" evidence="6"/>
<dbReference type="Gene3D" id="3.40.640.10">
    <property type="entry name" value="Type I PLP-dependent aspartate aminotransferase-like (Major domain)"/>
    <property type="match status" value="1"/>
</dbReference>
<dbReference type="InterPro" id="IPR004839">
    <property type="entry name" value="Aminotransferase_I/II_large"/>
</dbReference>
<dbReference type="PANTHER" id="PTHR13693">
    <property type="entry name" value="CLASS II AMINOTRANSFERASE/8-AMINO-7-OXONONANOATE SYNTHASE"/>
    <property type="match status" value="1"/>
</dbReference>
<comment type="cofactor">
    <cofactor evidence="1">
        <name>pyridoxal 5'-phosphate</name>
        <dbReference type="ChEBI" id="CHEBI:597326"/>
    </cofactor>
</comment>
<dbReference type="InterPro" id="IPR050087">
    <property type="entry name" value="AON_synthase_class-II"/>
</dbReference>
<accession>A0ABW6D883</accession>
<evidence type="ECO:0000256" key="1">
    <source>
        <dbReference type="ARBA" id="ARBA00001933"/>
    </source>
</evidence>
<comment type="caution">
    <text evidence="6">The sequence shown here is derived from an EMBL/GenBank/DDBJ whole genome shotgun (WGS) entry which is preliminary data.</text>
</comment>
<dbReference type="Gene3D" id="3.90.1150.10">
    <property type="entry name" value="Aspartate Aminotransferase, domain 1"/>
    <property type="match status" value="1"/>
</dbReference>
<reference evidence="6 7" key="1">
    <citation type="submission" date="2024-03" db="EMBL/GenBank/DDBJ databases">
        <title>Aquirufa genome sequencing.</title>
        <authorList>
            <person name="Pitt A."/>
            <person name="Hahn M.W."/>
        </authorList>
    </citation>
    <scope>NUCLEOTIDE SEQUENCE [LARGE SCALE GENOMIC DNA]</scope>
    <source>
        <strain evidence="6 7">OSTEICH-129V</strain>
    </source>
</reference>
<keyword evidence="7" id="KW-1185">Reference proteome</keyword>
<dbReference type="Pfam" id="PF00155">
    <property type="entry name" value="Aminotran_1_2"/>
    <property type="match status" value="1"/>
</dbReference>
<proteinExistence type="inferred from homology"/>